<evidence type="ECO:0000256" key="4">
    <source>
        <dbReference type="SAM" id="MobiDB-lite"/>
    </source>
</evidence>
<dbReference type="SUPFAM" id="SSF46911">
    <property type="entry name" value="Ribosomal protein S18"/>
    <property type="match status" value="1"/>
</dbReference>
<feature type="compositionally biased region" description="Low complexity" evidence="4">
    <location>
        <begin position="83"/>
        <end position="104"/>
    </location>
</feature>
<proteinExistence type="predicted"/>
<evidence type="ECO:0000313" key="5">
    <source>
        <dbReference type="EMBL" id="KAK0635650.1"/>
    </source>
</evidence>
<dbReference type="Pfam" id="PF01084">
    <property type="entry name" value="Ribosomal_S18"/>
    <property type="match status" value="1"/>
</dbReference>
<name>A0AA39XL53_9PEZI</name>
<organism evidence="5 6">
    <name type="scientific">Bombardia bombarda</name>
    <dbReference type="NCBI Taxonomy" id="252184"/>
    <lineage>
        <taxon>Eukaryota</taxon>
        <taxon>Fungi</taxon>
        <taxon>Dikarya</taxon>
        <taxon>Ascomycota</taxon>
        <taxon>Pezizomycotina</taxon>
        <taxon>Sordariomycetes</taxon>
        <taxon>Sordariomycetidae</taxon>
        <taxon>Sordariales</taxon>
        <taxon>Lasiosphaeriaceae</taxon>
        <taxon>Bombardia</taxon>
    </lineage>
</organism>
<dbReference type="Gene3D" id="4.10.640.10">
    <property type="entry name" value="Ribosomal protein S18"/>
    <property type="match status" value="1"/>
</dbReference>
<dbReference type="InterPro" id="IPR036870">
    <property type="entry name" value="Ribosomal_bS18_sf"/>
</dbReference>
<keyword evidence="1" id="KW-0689">Ribosomal protein</keyword>
<protein>
    <recommendedName>
        <fullName evidence="3">Small ribosomal subunit protein bS18m</fullName>
    </recommendedName>
</protein>
<accession>A0AA39XL53</accession>
<dbReference type="GO" id="GO:0006412">
    <property type="term" value="P:translation"/>
    <property type="evidence" value="ECO:0007669"/>
    <property type="project" value="InterPro"/>
</dbReference>
<sequence length="255" mass="28531">MSSRQWLSSAFRQCRTGLQSQLPQQQAKKFSSTPTDRQTGNNSNPAASLASLNDVSSTPKPSVANAALYNIIEESKDREQQLSSSLSGGNNNNSNINNYSNANGTQRGRGIIREGIKDLRDTTAKDNYMRQMPRRWQVGDVYAPKDLGPAEMKKWRKFNAGTKGDIIDTLGYNPLDNYRNFTLIAEYTTPFGRIKHSDETGLRPVNQRKMAKTIRRAIGLGIHPSVHRHPEILRKLSPNLPRANVARKVDPSKII</sequence>
<dbReference type="AlphaFoldDB" id="A0AA39XL53"/>
<feature type="region of interest" description="Disordered" evidence="4">
    <location>
        <begin position="79"/>
        <end position="108"/>
    </location>
</feature>
<dbReference type="EMBL" id="JAULSR010000001">
    <property type="protein sequence ID" value="KAK0635650.1"/>
    <property type="molecule type" value="Genomic_DNA"/>
</dbReference>
<evidence type="ECO:0000313" key="6">
    <source>
        <dbReference type="Proteomes" id="UP001174934"/>
    </source>
</evidence>
<dbReference type="Proteomes" id="UP001174934">
    <property type="component" value="Unassembled WGS sequence"/>
</dbReference>
<evidence type="ECO:0000256" key="3">
    <source>
        <dbReference type="ARBA" id="ARBA00035264"/>
    </source>
</evidence>
<dbReference type="InterPro" id="IPR001648">
    <property type="entry name" value="Ribosomal_bS18"/>
</dbReference>
<dbReference type="GO" id="GO:0005840">
    <property type="term" value="C:ribosome"/>
    <property type="evidence" value="ECO:0007669"/>
    <property type="project" value="UniProtKB-KW"/>
</dbReference>
<gene>
    <name evidence="5" type="ORF">B0T17DRAFT_516875</name>
</gene>
<feature type="region of interest" description="Disordered" evidence="4">
    <location>
        <begin position="17"/>
        <end position="60"/>
    </location>
</feature>
<dbReference type="GO" id="GO:0003735">
    <property type="term" value="F:structural constituent of ribosome"/>
    <property type="evidence" value="ECO:0007669"/>
    <property type="project" value="InterPro"/>
</dbReference>
<reference evidence="5" key="1">
    <citation type="submission" date="2023-06" db="EMBL/GenBank/DDBJ databases">
        <title>Genome-scale phylogeny and comparative genomics of the fungal order Sordariales.</title>
        <authorList>
            <consortium name="Lawrence Berkeley National Laboratory"/>
            <person name="Hensen N."/>
            <person name="Bonometti L."/>
            <person name="Westerberg I."/>
            <person name="Brannstrom I.O."/>
            <person name="Guillou S."/>
            <person name="Cros-Aarteil S."/>
            <person name="Calhoun S."/>
            <person name="Haridas S."/>
            <person name="Kuo A."/>
            <person name="Mondo S."/>
            <person name="Pangilinan J."/>
            <person name="Riley R."/>
            <person name="LaButti K."/>
            <person name="Andreopoulos B."/>
            <person name="Lipzen A."/>
            <person name="Chen C."/>
            <person name="Yanf M."/>
            <person name="Daum C."/>
            <person name="Ng V."/>
            <person name="Clum A."/>
            <person name="Steindorff A."/>
            <person name="Ohm R."/>
            <person name="Martin F."/>
            <person name="Silar P."/>
            <person name="Natvig D."/>
            <person name="Lalanne C."/>
            <person name="Gautier V."/>
            <person name="Ament-velasquez S.L."/>
            <person name="Kruys A."/>
            <person name="Hutchinson M.I."/>
            <person name="Powell A.J."/>
            <person name="Barry K."/>
            <person name="Miller A.N."/>
            <person name="Grigoriev I.V."/>
            <person name="Debuchy R."/>
            <person name="Gladieux P."/>
            <person name="Thoren M.H."/>
            <person name="Johannesson H."/>
        </authorList>
    </citation>
    <scope>NUCLEOTIDE SEQUENCE</scope>
    <source>
        <strain evidence="5">SMH3391-2</strain>
    </source>
</reference>
<comment type="caution">
    <text evidence="5">The sequence shown here is derived from an EMBL/GenBank/DDBJ whole genome shotgun (WGS) entry which is preliminary data.</text>
</comment>
<dbReference type="FunFam" id="4.10.640.10:FF:000013">
    <property type="entry name" value="37S ribosomal protein S18"/>
    <property type="match status" value="1"/>
</dbReference>
<dbReference type="GO" id="GO:1990904">
    <property type="term" value="C:ribonucleoprotein complex"/>
    <property type="evidence" value="ECO:0007669"/>
    <property type="project" value="UniProtKB-KW"/>
</dbReference>
<keyword evidence="2" id="KW-0687">Ribonucleoprotein</keyword>
<evidence type="ECO:0000256" key="1">
    <source>
        <dbReference type="ARBA" id="ARBA00022980"/>
    </source>
</evidence>
<keyword evidence="6" id="KW-1185">Reference proteome</keyword>
<evidence type="ECO:0000256" key="2">
    <source>
        <dbReference type="ARBA" id="ARBA00023274"/>
    </source>
</evidence>